<dbReference type="InterPro" id="IPR006059">
    <property type="entry name" value="SBP"/>
</dbReference>
<dbReference type="Pfam" id="PF13416">
    <property type="entry name" value="SBP_bac_8"/>
    <property type="match status" value="1"/>
</dbReference>
<comment type="caution">
    <text evidence="5">The sequence shown here is derived from an EMBL/GenBank/DDBJ whole genome shotgun (WGS) entry which is preliminary data.</text>
</comment>
<dbReference type="PANTHER" id="PTHR30006:SF3">
    <property type="entry name" value="THIAMINE-BINDING PERIPLASMIC PROTEIN"/>
    <property type="match status" value="1"/>
</dbReference>
<sequence>MALAGFVCLAATGCGGGAPAAGPGSNGPLTLVDYGGATSQVSKEIWMDPFTKQTNIKMRHDAPNDYAKVKAQIDSGKIAWDVMFVQPYRAIVDCGTYFEKLDKSKITTVDRLPPLIGECGVPIDNFAYILVYDSKKFGQNPPTSWKDFFDLTKYPGKRGLSTAVAGGVLEAALLGDGVKPEELYPLDIDRAIRKYDSIKDNISFFESGARQMEQIESGDVVMSLAWHGRVQLSVRNGAEFKPVWNQHIRTHDTVAMIKGTPRKEEAYKFLSFITDVQQQKLWAEKTSYGAANKDAQPTLDQVGKEFDSNDPAHAELAVQLDLNWWAQHYEEAIDRYTKWSAQ</sequence>
<evidence type="ECO:0000256" key="3">
    <source>
        <dbReference type="ARBA" id="ARBA00022729"/>
    </source>
</evidence>
<keyword evidence="2" id="KW-0813">Transport</keyword>
<dbReference type="PANTHER" id="PTHR30006">
    <property type="entry name" value="THIAMINE-BINDING PERIPLASMIC PROTEIN-RELATED"/>
    <property type="match status" value="1"/>
</dbReference>
<evidence type="ECO:0000313" key="5">
    <source>
        <dbReference type="EMBL" id="GII91601.1"/>
    </source>
</evidence>
<dbReference type="EMBL" id="BOOW01000010">
    <property type="protein sequence ID" value="GII91601.1"/>
    <property type="molecule type" value="Genomic_DNA"/>
</dbReference>
<protein>
    <submittedName>
        <fullName evidence="5">ABC transporter</fullName>
    </submittedName>
</protein>
<evidence type="ECO:0000256" key="2">
    <source>
        <dbReference type="ARBA" id="ARBA00022448"/>
    </source>
</evidence>
<dbReference type="SUPFAM" id="SSF53850">
    <property type="entry name" value="Periplasmic binding protein-like II"/>
    <property type="match status" value="1"/>
</dbReference>
<proteinExistence type="predicted"/>
<keyword evidence="3" id="KW-0732">Signal</keyword>
<dbReference type="Gene3D" id="3.40.190.10">
    <property type="entry name" value="Periplasmic binding protein-like II"/>
    <property type="match status" value="2"/>
</dbReference>
<dbReference type="GO" id="GO:0015888">
    <property type="term" value="P:thiamine transport"/>
    <property type="evidence" value="ECO:0007669"/>
    <property type="project" value="TreeGrafter"/>
</dbReference>
<keyword evidence="4" id="KW-0574">Periplasm</keyword>
<dbReference type="GO" id="GO:0030976">
    <property type="term" value="F:thiamine pyrophosphate binding"/>
    <property type="evidence" value="ECO:0007669"/>
    <property type="project" value="TreeGrafter"/>
</dbReference>
<evidence type="ECO:0000256" key="1">
    <source>
        <dbReference type="ARBA" id="ARBA00004418"/>
    </source>
</evidence>
<keyword evidence="6" id="KW-1185">Reference proteome</keyword>
<accession>A0A919RGN0</accession>
<dbReference type="GO" id="GO:0030975">
    <property type="term" value="F:thiamine binding"/>
    <property type="evidence" value="ECO:0007669"/>
    <property type="project" value="TreeGrafter"/>
</dbReference>
<dbReference type="Proteomes" id="UP000606172">
    <property type="component" value="Unassembled WGS sequence"/>
</dbReference>
<dbReference type="GO" id="GO:0030288">
    <property type="term" value="C:outer membrane-bounded periplasmic space"/>
    <property type="evidence" value="ECO:0007669"/>
    <property type="project" value="TreeGrafter"/>
</dbReference>
<organism evidence="5 6">
    <name type="scientific">Sinosporangium siamense</name>
    <dbReference type="NCBI Taxonomy" id="1367973"/>
    <lineage>
        <taxon>Bacteria</taxon>
        <taxon>Bacillati</taxon>
        <taxon>Actinomycetota</taxon>
        <taxon>Actinomycetes</taxon>
        <taxon>Streptosporangiales</taxon>
        <taxon>Streptosporangiaceae</taxon>
        <taxon>Sinosporangium</taxon>
    </lineage>
</organism>
<comment type="subcellular location">
    <subcellularLocation>
        <location evidence="1">Periplasm</location>
    </subcellularLocation>
</comment>
<dbReference type="AlphaFoldDB" id="A0A919RGN0"/>
<evidence type="ECO:0000313" key="6">
    <source>
        <dbReference type="Proteomes" id="UP000606172"/>
    </source>
</evidence>
<dbReference type="CDD" id="cd13589">
    <property type="entry name" value="PBP2_polyamine_RpCGA009"/>
    <property type="match status" value="1"/>
</dbReference>
<reference evidence="5" key="1">
    <citation type="submission" date="2021-01" db="EMBL/GenBank/DDBJ databases">
        <title>Whole genome shotgun sequence of Sinosporangium siamense NBRC 109515.</title>
        <authorList>
            <person name="Komaki H."/>
            <person name="Tamura T."/>
        </authorList>
    </citation>
    <scope>NUCLEOTIDE SEQUENCE</scope>
    <source>
        <strain evidence="5">NBRC 109515</strain>
    </source>
</reference>
<gene>
    <name evidence="5" type="ORF">Ssi02_18320</name>
</gene>
<name>A0A919RGN0_9ACTN</name>
<evidence type="ECO:0000256" key="4">
    <source>
        <dbReference type="ARBA" id="ARBA00022764"/>
    </source>
</evidence>